<dbReference type="Proteomes" id="UP000323317">
    <property type="component" value="Unassembled WGS sequence"/>
</dbReference>
<gene>
    <name evidence="2" type="ORF">FZC79_18715</name>
</gene>
<evidence type="ECO:0000313" key="3">
    <source>
        <dbReference type="Proteomes" id="UP000323317"/>
    </source>
</evidence>
<dbReference type="RefSeq" id="WP_148948302.1">
    <property type="nucleotide sequence ID" value="NZ_VTEH01000018.1"/>
</dbReference>
<feature type="transmembrane region" description="Helical" evidence="1">
    <location>
        <begin position="20"/>
        <end position="49"/>
    </location>
</feature>
<evidence type="ECO:0000256" key="1">
    <source>
        <dbReference type="SAM" id="Phobius"/>
    </source>
</evidence>
<dbReference type="EMBL" id="VTEH01000018">
    <property type="protein sequence ID" value="TYR73475.1"/>
    <property type="molecule type" value="Genomic_DNA"/>
</dbReference>
<name>A0A5D4K9P4_9BACI</name>
<keyword evidence="1" id="KW-0812">Transmembrane</keyword>
<evidence type="ECO:0000313" key="2">
    <source>
        <dbReference type="EMBL" id="TYR73475.1"/>
    </source>
</evidence>
<sequence>MNYTSPKLEMSTEAIEYDNLVWYVVAAFILLALGATLMLGALAWCFMYARGGLGAVYNKGGGYYQVGCWN</sequence>
<keyword evidence="1" id="KW-0472">Membrane</keyword>
<dbReference type="AlphaFoldDB" id="A0A5D4K9P4"/>
<protein>
    <recommendedName>
        <fullName evidence="4">Transmembrane protein</fullName>
    </recommendedName>
</protein>
<comment type="caution">
    <text evidence="2">The sequence shown here is derived from an EMBL/GenBank/DDBJ whole genome shotgun (WGS) entry which is preliminary data.</text>
</comment>
<reference evidence="2 3" key="1">
    <citation type="submission" date="2019-08" db="EMBL/GenBank/DDBJ databases">
        <title>Bacillus genomes from the desert of Cuatro Cienegas, Coahuila.</title>
        <authorList>
            <person name="Olmedo-Alvarez G."/>
        </authorList>
    </citation>
    <scope>NUCLEOTIDE SEQUENCE [LARGE SCALE GENOMIC DNA]</scope>
    <source>
        <strain evidence="2 3">CH40_1T</strain>
    </source>
</reference>
<accession>A0A5D4K9P4</accession>
<proteinExistence type="predicted"/>
<evidence type="ECO:0008006" key="4">
    <source>
        <dbReference type="Google" id="ProtNLM"/>
    </source>
</evidence>
<keyword evidence="1" id="KW-1133">Transmembrane helix</keyword>
<organism evidence="2 3">
    <name type="scientific">Rossellomorea vietnamensis</name>
    <dbReference type="NCBI Taxonomy" id="218284"/>
    <lineage>
        <taxon>Bacteria</taxon>
        <taxon>Bacillati</taxon>
        <taxon>Bacillota</taxon>
        <taxon>Bacilli</taxon>
        <taxon>Bacillales</taxon>
        <taxon>Bacillaceae</taxon>
        <taxon>Rossellomorea</taxon>
    </lineage>
</organism>